<feature type="coiled-coil region" evidence="1">
    <location>
        <begin position="487"/>
        <end position="525"/>
    </location>
</feature>
<dbReference type="Pfam" id="PF13514">
    <property type="entry name" value="AAA_27"/>
    <property type="match status" value="1"/>
</dbReference>
<accession>A0A9E8RZK4</accession>
<protein>
    <submittedName>
        <fullName evidence="3">AAA family ATPase</fullName>
    </submittedName>
</protein>
<gene>
    <name evidence="3" type="ORF">OE105_04850</name>
</gene>
<dbReference type="SUPFAM" id="SSF52540">
    <property type="entry name" value="P-loop containing nucleoside triphosphate hydrolases"/>
    <property type="match status" value="1"/>
</dbReference>
<feature type="coiled-coil region" evidence="1">
    <location>
        <begin position="215"/>
        <end position="242"/>
    </location>
</feature>
<dbReference type="Proteomes" id="UP001164726">
    <property type="component" value="Chromosome"/>
</dbReference>
<reference evidence="3" key="1">
    <citation type="submission" date="2022-09" db="EMBL/GenBank/DDBJ databases">
        <title>Complete Genomes of Fervidibacillus albus and Fervidibacillus halotolerans isolated from tidal flat sediments.</title>
        <authorList>
            <person name="Kwon K.K."/>
            <person name="Yang S.-H."/>
            <person name="Park M.J."/>
            <person name="Oh H.-M."/>
        </authorList>
    </citation>
    <scope>NUCLEOTIDE SEQUENCE</scope>
    <source>
        <strain evidence="3">MEBiC13594</strain>
    </source>
</reference>
<evidence type="ECO:0000256" key="1">
    <source>
        <dbReference type="SAM" id="Coils"/>
    </source>
</evidence>
<keyword evidence="4" id="KW-1185">Reference proteome</keyword>
<evidence type="ECO:0000313" key="3">
    <source>
        <dbReference type="EMBL" id="WAA13443.1"/>
    </source>
</evidence>
<name>A0A9E8RZK4_9BACI</name>
<keyword evidence="1" id="KW-0175">Coiled coil</keyword>
<dbReference type="KEGG" id="fhl:OE105_04850"/>
<dbReference type="Gene3D" id="3.40.50.300">
    <property type="entry name" value="P-loop containing nucleotide triphosphate hydrolases"/>
    <property type="match status" value="2"/>
</dbReference>
<proteinExistence type="predicted"/>
<feature type="coiled-coil region" evidence="1">
    <location>
        <begin position="670"/>
        <end position="771"/>
    </location>
</feature>
<evidence type="ECO:0000313" key="4">
    <source>
        <dbReference type="Proteomes" id="UP001164726"/>
    </source>
</evidence>
<sequence length="1176" mass="139697">MKIQKIGIESVLHFKRFEIDLGRDNSFHIFYGPNEAGKSTLLKLLIDLLFGGKIDEDLKQHFDTRSRLEAILHHTSLPLIHFYRKRRYSKLVLVGEDGKDLSHDILSPYLSGYQKEQYALLFGFDHERLRKGGESLLQSGGHAGISLFESGGGIQYLQQILQQLNDRTKELLDPTFRKSSSKLLNKSWKQYKDSMNAVKEKGLRGEDWHKKANEIDEKKKALTLLQEELEKIQGEIAKKRRGQRIWKPYRDRKNLLSQFETLKGIPTLSEEMIQYVTDVLENYQKVKGEKAKGKAKYTQKQSLEEQIRYDQKILQLGTEIHSLNEKVQQYITRKMKEIPEDRRSMNEWKEEARLLLASIAPSVPIQEADQLQIPYSDEEDILMLAEDIKKWELSLQGERERLDEQSFERSKIQRELDGMKDPVDPAPFEQLIRQVQREGDIDDQIEKTKREWEMGKQTIRRIQKEQNIWTESIQKLADISIPLQETIEKYTERWTELEKKKEEIEQGLVKEKQQLKDTIDRLEQIELGGYVPVEDDLKRARMNRNEHWDQVKSVWLENQKEENWDFSDIESLATTFERSMEEADEIADLMRRESDRSAKRANLLLQKQQTEKGIGQLEERLLANEREFSALKENWEKEWEISGIEPKSPREMKEWLNAFYRPVLEEWKKVKESEHQYDDMLRKKATLLNELKNAVQTIGFQSPSDEEHIEIFLQKIETFVKKAEEKRINIENLKNRLKDSELKIAVQKQKVEQLDKQLQIAKEKWEKIQRKYPHLGENPEVAKSTIEKLRKLFQIISNMNRTEQSIRNKNADCEDFENQVKDLAKRLSENLSDYPSIESFVRTLRETYEMEKEKKTKADEIRKQLKEIEMEILENEQKEAEYKQILESYMNTYHCTTYDELQELLHRAIHKKDLEEKIQDTEERLMEAGDFLPLDQLEKEAESIENPDILPNQIEQLEEKFEELETRMKDEKEHLWQLEREFEEMNETKTDAIMYSQKAESYLAEVDQYWNEYLRFELAKRLLQRAIDQYRRKNESTVIKKASNFFQQLTIDHYKQLIIDYEENVPLLVAIDRRGEKRKVHEMSDGTRDQLYLALRLAFVENHLDDSDPLPLIMDDIFVHFDDERTKATLAILNEFASKTQILYFTHHQFVVDAAKHIGANLRIHHIENKQMEPVE</sequence>
<feature type="coiled-coil region" evidence="1">
    <location>
        <begin position="911"/>
        <end position="988"/>
    </location>
</feature>
<dbReference type="InterPro" id="IPR038734">
    <property type="entry name" value="YhaN_AAA"/>
</dbReference>
<organism evidence="3 4">
    <name type="scientific">Fervidibacillus halotolerans</name>
    <dbReference type="NCBI Taxonomy" id="2980027"/>
    <lineage>
        <taxon>Bacteria</taxon>
        <taxon>Bacillati</taxon>
        <taxon>Bacillota</taxon>
        <taxon>Bacilli</taxon>
        <taxon>Bacillales</taxon>
        <taxon>Bacillaceae</taxon>
        <taxon>Fervidibacillus</taxon>
    </lineage>
</organism>
<feature type="coiled-coil region" evidence="1">
    <location>
        <begin position="799"/>
        <end position="826"/>
    </location>
</feature>
<dbReference type="RefSeq" id="WP_275421611.1">
    <property type="nucleotide sequence ID" value="NZ_CP106877.1"/>
</dbReference>
<dbReference type="PANTHER" id="PTHR41259:SF1">
    <property type="entry name" value="DOUBLE-STRAND BREAK REPAIR RAD50 ATPASE, PUTATIVE-RELATED"/>
    <property type="match status" value="1"/>
</dbReference>
<feature type="coiled-coil region" evidence="1">
    <location>
        <begin position="600"/>
        <end position="634"/>
    </location>
</feature>
<dbReference type="InterPro" id="IPR027417">
    <property type="entry name" value="P-loop_NTPase"/>
</dbReference>
<dbReference type="EMBL" id="CP106877">
    <property type="protein sequence ID" value="WAA13443.1"/>
    <property type="molecule type" value="Genomic_DNA"/>
</dbReference>
<feature type="coiled-coil region" evidence="1">
    <location>
        <begin position="851"/>
        <end position="885"/>
    </location>
</feature>
<dbReference type="SUPFAM" id="SSF57997">
    <property type="entry name" value="Tropomyosin"/>
    <property type="match status" value="1"/>
</dbReference>
<dbReference type="AlphaFoldDB" id="A0A9E8RZK4"/>
<evidence type="ECO:0000259" key="2">
    <source>
        <dbReference type="Pfam" id="PF13514"/>
    </source>
</evidence>
<dbReference type="PANTHER" id="PTHR41259">
    <property type="entry name" value="DOUBLE-STRAND BREAK REPAIR RAD50 ATPASE, PUTATIVE-RELATED"/>
    <property type="match status" value="1"/>
</dbReference>
<feature type="domain" description="YhaN AAA" evidence="2">
    <location>
        <begin position="1"/>
        <end position="208"/>
    </location>
</feature>